<dbReference type="Gene3D" id="3.30.1960.10">
    <property type="entry name" value="tRNA wybutosine-synthesizing-like"/>
    <property type="match status" value="1"/>
</dbReference>
<dbReference type="PANTHER" id="PTHR48418:SF1">
    <property type="entry name" value="TRNA WYBUTOSINE-SYNTHESIZING PROTEIN 3"/>
    <property type="match status" value="1"/>
</dbReference>
<dbReference type="InterPro" id="IPR036602">
    <property type="entry name" value="tRNA_yW-synthesising-like_sf"/>
</dbReference>
<evidence type="ECO:0000256" key="12">
    <source>
        <dbReference type="SAM" id="MobiDB-lite"/>
    </source>
</evidence>
<feature type="domain" description="tRNA wybutosine-synthesizing protein" evidence="13">
    <location>
        <begin position="10"/>
        <end position="187"/>
    </location>
</feature>
<keyword evidence="8" id="KW-0819">tRNA processing</keyword>
<dbReference type="InterPro" id="IPR003827">
    <property type="entry name" value="tRNA_yW-synthesising"/>
</dbReference>
<keyword evidence="6" id="KW-0808">Transferase</keyword>
<keyword evidence="7" id="KW-0949">S-adenosyl-L-methionine</keyword>
<dbReference type="GO" id="GO:0008033">
    <property type="term" value="P:tRNA processing"/>
    <property type="evidence" value="ECO:0007669"/>
    <property type="project" value="UniProtKB-KW"/>
</dbReference>
<evidence type="ECO:0000313" key="15">
    <source>
        <dbReference type="Proteomes" id="UP001283361"/>
    </source>
</evidence>
<evidence type="ECO:0000256" key="7">
    <source>
        <dbReference type="ARBA" id="ARBA00022691"/>
    </source>
</evidence>
<comment type="similarity">
    <text evidence="2">Belongs to the TYW3 family.</text>
</comment>
<evidence type="ECO:0000256" key="6">
    <source>
        <dbReference type="ARBA" id="ARBA00022679"/>
    </source>
</evidence>
<comment type="function">
    <text evidence="9">Probable S-adenosyl-L-methionine-dependent methyltransferase that acts as a component of the wybutosine biosynthesis pathway. Wybutosine is a hyper modified guanosine with a tricyclic base found at the 3'-position adjacent to the anticodon of eukaryotic phenylalanine tRNA.</text>
</comment>
<proteinExistence type="inferred from homology"/>
<evidence type="ECO:0000256" key="2">
    <source>
        <dbReference type="ARBA" id="ARBA00008569"/>
    </source>
</evidence>
<accession>A0AAE1CVN8</accession>
<evidence type="ECO:0000256" key="1">
    <source>
        <dbReference type="ARBA" id="ARBA00004797"/>
    </source>
</evidence>
<evidence type="ECO:0000256" key="3">
    <source>
        <dbReference type="ARBA" id="ARBA00012750"/>
    </source>
</evidence>
<feature type="compositionally biased region" description="Basic and acidic residues" evidence="12">
    <location>
        <begin position="205"/>
        <end position="215"/>
    </location>
</feature>
<feature type="region of interest" description="Disordered" evidence="12">
    <location>
        <begin position="193"/>
        <end position="240"/>
    </location>
</feature>
<name>A0AAE1CVN8_9GAST</name>
<organism evidence="14 15">
    <name type="scientific">Elysia crispata</name>
    <name type="common">lettuce slug</name>
    <dbReference type="NCBI Taxonomy" id="231223"/>
    <lineage>
        <taxon>Eukaryota</taxon>
        <taxon>Metazoa</taxon>
        <taxon>Spiralia</taxon>
        <taxon>Lophotrochozoa</taxon>
        <taxon>Mollusca</taxon>
        <taxon>Gastropoda</taxon>
        <taxon>Heterobranchia</taxon>
        <taxon>Euthyneura</taxon>
        <taxon>Panpulmonata</taxon>
        <taxon>Sacoglossa</taxon>
        <taxon>Placobranchoidea</taxon>
        <taxon>Plakobranchidae</taxon>
        <taxon>Elysia</taxon>
    </lineage>
</organism>
<feature type="compositionally biased region" description="Basic and acidic residues" evidence="12">
    <location>
        <begin position="222"/>
        <end position="232"/>
    </location>
</feature>
<evidence type="ECO:0000256" key="4">
    <source>
        <dbReference type="ARBA" id="ARBA00016536"/>
    </source>
</evidence>
<comment type="caution">
    <text evidence="14">The sequence shown here is derived from an EMBL/GenBank/DDBJ whole genome shotgun (WGS) entry which is preliminary data.</text>
</comment>
<dbReference type="AlphaFoldDB" id="A0AAE1CVN8"/>
<reference evidence="14" key="1">
    <citation type="journal article" date="2023" name="G3 (Bethesda)">
        <title>A reference genome for the long-term kleptoplast-retaining sea slug Elysia crispata morphotype clarki.</title>
        <authorList>
            <person name="Eastman K.E."/>
            <person name="Pendleton A.L."/>
            <person name="Shaikh M.A."/>
            <person name="Suttiyut T."/>
            <person name="Ogas R."/>
            <person name="Tomko P."/>
            <person name="Gavelis G."/>
            <person name="Widhalm J.R."/>
            <person name="Wisecaver J.H."/>
        </authorList>
    </citation>
    <scope>NUCLEOTIDE SEQUENCE</scope>
    <source>
        <strain evidence="14">ECLA1</strain>
    </source>
</reference>
<protein>
    <recommendedName>
        <fullName evidence="4">tRNA wybutosine-synthesizing protein 3 homolog</fullName>
        <ecNumber evidence="3">2.1.1.282</ecNumber>
    </recommendedName>
    <alternativeName>
        <fullName evidence="10">tRNA(Phe) 7-((3-amino-3-carboxypropyl)-4-demethylwyosine(37)-N(4))-methyltransferase</fullName>
    </alternativeName>
</protein>
<evidence type="ECO:0000256" key="5">
    <source>
        <dbReference type="ARBA" id="ARBA00022603"/>
    </source>
</evidence>
<dbReference type="Pfam" id="PF02676">
    <property type="entry name" value="TYW3"/>
    <property type="match status" value="1"/>
</dbReference>
<dbReference type="SUPFAM" id="SSF111278">
    <property type="entry name" value="SSo0622-like"/>
    <property type="match status" value="1"/>
</dbReference>
<dbReference type="Proteomes" id="UP001283361">
    <property type="component" value="Unassembled WGS sequence"/>
</dbReference>
<comment type="catalytic activity">
    <reaction evidence="11">
        <text>4-demethyl-7-[(3S)-3-amino-3-carboxypropyl]wyosine(37) in tRNA(Phe) + S-adenosyl-L-methionine = 7-[(3S)-3-amino-3-carboxypropyl]wyosine(37) in tRNA(Phe) + S-adenosyl-L-homocysteine + H(+)</text>
        <dbReference type="Rhea" id="RHEA:36635"/>
        <dbReference type="Rhea" id="RHEA-COMP:10378"/>
        <dbReference type="Rhea" id="RHEA-COMP:10379"/>
        <dbReference type="ChEBI" id="CHEBI:15378"/>
        <dbReference type="ChEBI" id="CHEBI:57856"/>
        <dbReference type="ChEBI" id="CHEBI:59789"/>
        <dbReference type="ChEBI" id="CHEBI:73543"/>
        <dbReference type="ChEBI" id="CHEBI:73550"/>
        <dbReference type="EC" id="2.1.1.282"/>
    </reaction>
</comment>
<dbReference type="EMBL" id="JAWDGP010006542">
    <property type="protein sequence ID" value="KAK3739246.1"/>
    <property type="molecule type" value="Genomic_DNA"/>
</dbReference>
<gene>
    <name evidence="14" type="ORF">RRG08_008107</name>
</gene>
<evidence type="ECO:0000259" key="13">
    <source>
        <dbReference type="Pfam" id="PF02676"/>
    </source>
</evidence>
<evidence type="ECO:0000256" key="10">
    <source>
        <dbReference type="ARBA" id="ARBA00030554"/>
    </source>
</evidence>
<dbReference type="EC" id="2.1.1.282" evidence="3"/>
<dbReference type="GO" id="GO:0008168">
    <property type="term" value="F:methyltransferase activity"/>
    <property type="evidence" value="ECO:0007669"/>
    <property type="project" value="UniProtKB-KW"/>
</dbReference>
<dbReference type="GO" id="GO:0032259">
    <property type="term" value="P:methylation"/>
    <property type="evidence" value="ECO:0007669"/>
    <property type="project" value="UniProtKB-KW"/>
</dbReference>
<evidence type="ECO:0000256" key="11">
    <source>
        <dbReference type="ARBA" id="ARBA00049202"/>
    </source>
</evidence>
<sequence>MDFQRQKTHRLQHVDLSRKGSIDALLQESVHFINSLPNYFTTSSCSGRIILFENTGSKVQKKGCRWLHVTHNSVLKKDLEAALTDISDEAVLKFEPMVMHVQCRSLEDARQMHQLAVASGFRNSGITVGSKGKIITAIRSTHSLEVPLSSQGQVLVSPQHLDYLVDSANRKMEENTLRIDRFRTSLQDLSPEASVKKCKSSHSQHVKETQKHEGRLQSSDKPLPKHDMKNSGDSDDSDDLSLFIFDIT</sequence>
<evidence type="ECO:0000256" key="8">
    <source>
        <dbReference type="ARBA" id="ARBA00022694"/>
    </source>
</evidence>
<dbReference type="PANTHER" id="PTHR48418">
    <property type="entry name" value="TRNA WYBUTOSINE-SYNTHESIZING PROTEIN 3"/>
    <property type="match status" value="1"/>
</dbReference>
<keyword evidence="5" id="KW-0489">Methyltransferase</keyword>
<evidence type="ECO:0000313" key="14">
    <source>
        <dbReference type="EMBL" id="KAK3739246.1"/>
    </source>
</evidence>
<comment type="pathway">
    <text evidence="1">tRNA modification; wybutosine-tRNA(Phe) biosynthesis.</text>
</comment>
<keyword evidence="15" id="KW-1185">Reference proteome</keyword>
<evidence type="ECO:0000256" key="9">
    <source>
        <dbReference type="ARBA" id="ARBA00025378"/>
    </source>
</evidence>
<dbReference type="FunFam" id="3.30.1960.10:FF:000001">
    <property type="entry name" value="tRNA wybutosine-synthesizing protein 3 homolog"/>
    <property type="match status" value="1"/>
</dbReference>